<proteinExistence type="inferred from homology"/>
<dbReference type="Gene3D" id="3.30.70.1020">
    <property type="entry name" value="Trehalose-6-phosphate phosphatase related protein, domain 2"/>
    <property type="match status" value="1"/>
</dbReference>
<comment type="similarity">
    <text evidence="2 4">Belongs to the trehalose phosphatase family.</text>
</comment>
<dbReference type="InterPro" id="IPR003337">
    <property type="entry name" value="Trehalose_PPase"/>
</dbReference>
<dbReference type="InterPro" id="IPR036412">
    <property type="entry name" value="HAD-like_sf"/>
</dbReference>
<protein>
    <recommendedName>
        <fullName evidence="4">Trehalose 6-phosphate phosphatase</fullName>
        <ecNumber evidence="4">3.1.3.12</ecNumber>
    </recommendedName>
</protein>
<keyword evidence="3 4" id="KW-0378">Hydrolase</keyword>
<keyword evidence="4" id="KW-0460">Magnesium</keyword>
<evidence type="ECO:0000256" key="4">
    <source>
        <dbReference type="RuleBase" id="RU361117"/>
    </source>
</evidence>
<dbReference type="PANTHER" id="PTHR43768:SF3">
    <property type="entry name" value="TREHALOSE 6-PHOSPHATE PHOSPHATASE"/>
    <property type="match status" value="1"/>
</dbReference>
<dbReference type="NCBIfam" id="TIGR01484">
    <property type="entry name" value="HAD-SF-IIB"/>
    <property type="match status" value="1"/>
</dbReference>
<comment type="function">
    <text evidence="4">Removes the phosphate from trehalose 6-phosphate to produce free trehalose.</text>
</comment>
<dbReference type="SUPFAM" id="SSF56784">
    <property type="entry name" value="HAD-like"/>
    <property type="match status" value="1"/>
</dbReference>
<evidence type="ECO:0000313" key="6">
    <source>
        <dbReference type="Proteomes" id="UP001165667"/>
    </source>
</evidence>
<comment type="catalytic activity">
    <reaction evidence="4">
        <text>alpha,alpha-trehalose 6-phosphate + H2O = alpha,alpha-trehalose + phosphate</text>
        <dbReference type="Rhea" id="RHEA:23420"/>
        <dbReference type="ChEBI" id="CHEBI:15377"/>
        <dbReference type="ChEBI" id="CHEBI:16551"/>
        <dbReference type="ChEBI" id="CHEBI:43474"/>
        <dbReference type="ChEBI" id="CHEBI:58429"/>
        <dbReference type="EC" id="3.1.3.12"/>
    </reaction>
</comment>
<dbReference type="NCBIfam" id="TIGR00685">
    <property type="entry name" value="T6PP"/>
    <property type="match status" value="1"/>
</dbReference>
<dbReference type="InterPro" id="IPR023214">
    <property type="entry name" value="HAD_sf"/>
</dbReference>
<dbReference type="GO" id="GO:0005992">
    <property type="term" value="P:trehalose biosynthetic process"/>
    <property type="evidence" value="ECO:0007669"/>
    <property type="project" value="InterPro"/>
</dbReference>
<dbReference type="GO" id="GO:0004805">
    <property type="term" value="F:trehalose-phosphatase activity"/>
    <property type="evidence" value="ECO:0007669"/>
    <property type="project" value="UniProtKB-EC"/>
</dbReference>
<dbReference type="EC" id="3.1.3.12" evidence="4"/>
<dbReference type="EMBL" id="JAMOIM010000005">
    <property type="protein sequence ID" value="MCW6508210.1"/>
    <property type="molecule type" value="Genomic_DNA"/>
</dbReference>
<evidence type="ECO:0000256" key="1">
    <source>
        <dbReference type="ARBA" id="ARBA00005199"/>
    </source>
</evidence>
<comment type="cofactor">
    <cofactor evidence="4">
        <name>Mg(2+)</name>
        <dbReference type="ChEBI" id="CHEBI:18420"/>
    </cofactor>
</comment>
<sequence length="248" mass="26574">MTPELPNGPISLFLDVDGTLIDIAPRPDAVVVAPHLIETLNILDRRLDGALALVSGRTIADLDHLFHPLRLRASGVHGAEMRFDANHETESVAGDAVSEDIVARLRDIAGSHVGTLVENKRYSVAIHYRAAPAAREELARELQLLIQSEAGQDLRILPGHMVFELKRATFDKGVAIGNFLTRAPFQGRRPIFCGDDVTDTPGFDAVLAAGGLAFSVGFSRPGLSGSFADPAAVRDWLAHMAQMEASGG</sequence>
<keyword evidence="4" id="KW-0479">Metal-binding</keyword>
<dbReference type="Gene3D" id="3.40.50.1000">
    <property type="entry name" value="HAD superfamily/HAD-like"/>
    <property type="match status" value="1"/>
</dbReference>
<dbReference type="InterPro" id="IPR006379">
    <property type="entry name" value="HAD-SF_hydro_IIB"/>
</dbReference>
<name>A0AA42CMC4_9HYPH</name>
<evidence type="ECO:0000256" key="3">
    <source>
        <dbReference type="ARBA" id="ARBA00022801"/>
    </source>
</evidence>
<dbReference type="Pfam" id="PF02358">
    <property type="entry name" value="Trehalose_PPase"/>
    <property type="match status" value="1"/>
</dbReference>
<evidence type="ECO:0000313" key="5">
    <source>
        <dbReference type="EMBL" id="MCW6508210.1"/>
    </source>
</evidence>
<keyword evidence="6" id="KW-1185">Reference proteome</keyword>
<dbReference type="Proteomes" id="UP001165667">
    <property type="component" value="Unassembled WGS sequence"/>
</dbReference>
<gene>
    <name evidence="5" type="primary">otsB</name>
    <name evidence="5" type="ORF">M8523_09270</name>
</gene>
<dbReference type="InterPro" id="IPR044651">
    <property type="entry name" value="OTSB-like"/>
</dbReference>
<reference evidence="5" key="1">
    <citation type="submission" date="2022-05" db="EMBL/GenBank/DDBJ databases">
        <authorList>
            <person name="Pankratov T."/>
        </authorList>
    </citation>
    <scope>NUCLEOTIDE SEQUENCE</scope>
    <source>
        <strain evidence="5">BP6-180914</strain>
    </source>
</reference>
<dbReference type="RefSeq" id="WP_282584582.1">
    <property type="nucleotide sequence ID" value="NZ_JAMOIM010000005.1"/>
</dbReference>
<dbReference type="PANTHER" id="PTHR43768">
    <property type="entry name" value="TREHALOSE 6-PHOSPHATE PHOSPHATASE"/>
    <property type="match status" value="1"/>
</dbReference>
<accession>A0AA42CMC4</accession>
<organism evidence="5 6">
    <name type="scientific">Lichenifustis flavocetrariae</name>
    <dbReference type="NCBI Taxonomy" id="2949735"/>
    <lineage>
        <taxon>Bacteria</taxon>
        <taxon>Pseudomonadati</taxon>
        <taxon>Pseudomonadota</taxon>
        <taxon>Alphaproteobacteria</taxon>
        <taxon>Hyphomicrobiales</taxon>
        <taxon>Lichenihabitantaceae</taxon>
        <taxon>Lichenifustis</taxon>
    </lineage>
</organism>
<comment type="caution">
    <text evidence="5">The sequence shown here is derived from an EMBL/GenBank/DDBJ whole genome shotgun (WGS) entry which is preliminary data.</text>
</comment>
<evidence type="ECO:0000256" key="2">
    <source>
        <dbReference type="ARBA" id="ARBA00008770"/>
    </source>
</evidence>
<dbReference type="AlphaFoldDB" id="A0AA42CMC4"/>
<dbReference type="GO" id="GO:0046872">
    <property type="term" value="F:metal ion binding"/>
    <property type="evidence" value="ECO:0007669"/>
    <property type="project" value="UniProtKB-KW"/>
</dbReference>
<comment type="pathway">
    <text evidence="1 4">Glycan biosynthesis; trehalose biosynthesis.</text>
</comment>